<dbReference type="AlphaFoldDB" id="A0A0A9YBK0"/>
<keyword evidence="6" id="KW-0460">Magnesium</keyword>
<accession>A0A0A9YBK0</accession>
<evidence type="ECO:0000256" key="11">
    <source>
        <dbReference type="ARBA" id="ARBA00030208"/>
    </source>
</evidence>
<evidence type="ECO:0000256" key="6">
    <source>
        <dbReference type="ARBA" id="ARBA00022842"/>
    </source>
</evidence>
<proteinExistence type="predicted"/>
<keyword evidence="13" id="KW-0175">Coiled coil</keyword>
<gene>
    <name evidence="15" type="primary">MRS2_0</name>
    <name evidence="16" type="synonym">MRS2</name>
    <name evidence="15" type="ORF">CM83_3506</name>
    <name evidence="16" type="ORF">g.1538</name>
</gene>
<dbReference type="Gene3D" id="1.20.58.340">
    <property type="entry name" value="Magnesium transport protein CorA, transmembrane region"/>
    <property type="match status" value="1"/>
</dbReference>
<dbReference type="PANTHER" id="PTHR13890">
    <property type="entry name" value="RNA SPLICING PROTEIN MRS2, MITOCHONDRIAL"/>
    <property type="match status" value="1"/>
</dbReference>
<comment type="subunit">
    <text evidence="2">Homopentamer.</text>
</comment>
<dbReference type="PANTHER" id="PTHR13890:SF0">
    <property type="entry name" value="MAGNESIUM TRANSPORTER MRS2 HOMOLOG, MITOCHONDRIAL"/>
    <property type="match status" value="1"/>
</dbReference>
<evidence type="ECO:0000256" key="10">
    <source>
        <dbReference type="ARBA" id="ARBA00023136"/>
    </source>
</evidence>
<evidence type="ECO:0000313" key="16">
    <source>
        <dbReference type="EMBL" id="JAQ10663.1"/>
    </source>
</evidence>
<dbReference type="InterPro" id="IPR045863">
    <property type="entry name" value="CorA_TM1_TM2"/>
</dbReference>
<dbReference type="GO" id="GO:0016020">
    <property type="term" value="C:membrane"/>
    <property type="evidence" value="ECO:0007669"/>
    <property type="project" value="UniProtKB-SubCell"/>
</dbReference>
<comment type="subcellular location">
    <subcellularLocation>
        <location evidence="1">Membrane</location>
        <topology evidence="1">Multi-pass membrane protein</topology>
    </subcellularLocation>
</comment>
<keyword evidence="7" id="KW-0809">Transit peptide</keyword>
<evidence type="ECO:0000256" key="13">
    <source>
        <dbReference type="SAM" id="Coils"/>
    </source>
</evidence>
<dbReference type="EMBL" id="GDHC01007966">
    <property type="protein sequence ID" value="JAQ10663.1"/>
    <property type="molecule type" value="Transcribed_RNA"/>
</dbReference>
<keyword evidence="9" id="KW-0406">Ion transport</keyword>
<evidence type="ECO:0000256" key="4">
    <source>
        <dbReference type="ARBA" id="ARBA00022448"/>
    </source>
</evidence>
<reference evidence="15" key="1">
    <citation type="journal article" date="2014" name="PLoS ONE">
        <title>Transcriptome-Based Identification of ABC Transporters in the Western Tarnished Plant Bug Lygus hesperus.</title>
        <authorList>
            <person name="Hull J.J."/>
            <person name="Chaney K."/>
            <person name="Geib S.M."/>
            <person name="Fabrick J.A."/>
            <person name="Brent C.S."/>
            <person name="Walsh D."/>
            <person name="Lavine L.C."/>
        </authorList>
    </citation>
    <scope>NUCLEOTIDE SEQUENCE</scope>
</reference>
<reference evidence="16" key="3">
    <citation type="journal article" date="2016" name="Gigascience">
        <title>De novo construction of an expanded transcriptome assembly for the western tarnished plant bug, Lygus hesperus.</title>
        <authorList>
            <person name="Tassone E.E."/>
            <person name="Geib S.M."/>
            <person name="Hall B."/>
            <person name="Fabrick J.A."/>
            <person name="Brent C.S."/>
            <person name="Hull J.J."/>
        </authorList>
    </citation>
    <scope>NUCLEOTIDE SEQUENCE</scope>
</reference>
<evidence type="ECO:0000256" key="7">
    <source>
        <dbReference type="ARBA" id="ARBA00022946"/>
    </source>
</evidence>
<evidence type="ECO:0000313" key="15">
    <source>
        <dbReference type="EMBL" id="JAG26915.1"/>
    </source>
</evidence>
<evidence type="ECO:0000256" key="2">
    <source>
        <dbReference type="ARBA" id="ARBA00011255"/>
    </source>
</evidence>
<comment type="function">
    <text evidence="12">Magnesium transporter that mediates the influx of magnesium into the mitochondrial matrix and regulates magnesium metabolism. Also permeable to calcium, sodium and potassium ions. Required for normal expression of the mitochondrial respiratory complex I subunits. May play a role in maintaining the inner mitochondrial membrane potential.</text>
</comment>
<evidence type="ECO:0000256" key="12">
    <source>
        <dbReference type="ARBA" id="ARBA00093432"/>
    </source>
</evidence>
<keyword evidence="5 14" id="KW-0812">Transmembrane</keyword>
<feature type="transmembrane region" description="Helical" evidence="14">
    <location>
        <begin position="148"/>
        <end position="168"/>
    </location>
</feature>
<evidence type="ECO:0000256" key="5">
    <source>
        <dbReference type="ARBA" id="ARBA00022692"/>
    </source>
</evidence>
<dbReference type="GO" id="GO:0015095">
    <property type="term" value="F:magnesium ion transmembrane transporter activity"/>
    <property type="evidence" value="ECO:0007669"/>
    <property type="project" value="TreeGrafter"/>
</dbReference>
<reference evidence="15" key="2">
    <citation type="submission" date="2014-07" db="EMBL/GenBank/DDBJ databases">
        <authorList>
            <person name="Hull J."/>
        </authorList>
    </citation>
    <scope>NUCLEOTIDE SEQUENCE</scope>
</reference>
<dbReference type="Pfam" id="PF22099">
    <property type="entry name" value="MRS2-like"/>
    <property type="match status" value="1"/>
</dbReference>
<evidence type="ECO:0000256" key="14">
    <source>
        <dbReference type="SAM" id="Phobius"/>
    </source>
</evidence>
<dbReference type="InterPro" id="IPR039204">
    <property type="entry name" value="MRS2-like"/>
</dbReference>
<protein>
    <recommendedName>
        <fullName evidence="3">Magnesium transporter MRS2 homolog, mitochondrial</fullName>
    </recommendedName>
    <alternativeName>
        <fullName evidence="11">MRS2-like protein</fullName>
    </alternativeName>
</protein>
<organism evidence="15">
    <name type="scientific">Lygus hesperus</name>
    <name type="common">Western plant bug</name>
    <dbReference type="NCBI Taxonomy" id="30085"/>
    <lineage>
        <taxon>Eukaryota</taxon>
        <taxon>Metazoa</taxon>
        <taxon>Ecdysozoa</taxon>
        <taxon>Arthropoda</taxon>
        <taxon>Hexapoda</taxon>
        <taxon>Insecta</taxon>
        <taxon>Pterygota</taxon>
        <taxon>Neoptera</taxon>
        <taxon>Paraneoptera</taxon>
        <taxon>Hemiptera</taxon>
        <taxon>Heteroptera</taxon>
        <taxon>Panheteroptera</taxon>
        <taxon>Cimicomorpha</taxon>
        <taxon>Miridae</taxon>
        <taxon>Mirini</taxon>
        <taxon>Lygus</taxon>
    </lineage>
</organism>
<evidence type="ECO:0000256" key="8">
    <source>
        <dbReference type="ARBA" id="ARBA00022989"/>
    </source>
</evidence>
<feature type="coiled-coil region" evidence="13">
    <location>
        <begin position="73"/>
        <end position="100"/>
    </location>
</feature>
<keyword evidence="10 14" id="KW-0472">Membrane</keyword>
<keyword evidence="4" id="KW-0813">Transport</keyword>
<dbReference type="SUPFAM" id="SSF144083">
    <property type="entry name" value="Magnesium transport protein CorA, transmembrane region"/>
    <property type="match status" value="1"/>
</dbReference>
<name>A0A0A9YBK0_LYGHE</name>
<feature type="transmembrane region" description="Helical" evidence="14">
    <location>
        <begin position="115"/>
        <end position="136"/>
    </location>
</feature>
<evidence type="ECO:0000256" key="9">
    <source>
        <dbReference type="ARBA" id="ARBA00023065"/>
    </source>
</evidence>
<evidence type="ECO:0000256" key="1">
    <source>
        <dbReference type="ARBA" id="ARBA00004141"/>
    </source>
</evidence>
<sequence length="169" mass="19394">MFFENQEAETAGRLLELKSALSSFEHYMEEINSMLVSLLHSNEDMLEMFLTEKHARNGELPPEEYHEECELMLESFHREVTRLKLEAQVLRKKIASTEDLLVITMNSRRNKMIRVQTHTAIISASFSIGTLVTGIFGMNLLNNLEASYSAFLTLTGISFTIPLLSMWLF</sequence>
<keyword evidence="8 14" id="KW-1133">Transmembrane helix</keyword>
<dbReference type="EMBL" id="GBHO01016689">
    <property type="protein sequence ID" value="JAG26915.1"/>
    <property type="molecule type" value="Transcribed_RNA"/>
</dbReference>
<evidence type="ECO:0000256" key="3">
    <source>
        <dbReference type="ARBA" id="ARBA00013621"/>
    </source>
</evidence>